<dbReference type="AlphaFoldDB" id="H3NK83"/>
<dbReference type="PROSITE" id="PS51257">
    <property type="entry name" value="PROKAR_LIPOPROTEIN"/>
    <property type="match status" value="1"/>
</dbReference>
<keyword evidence="2" id="KW-1185">Reference proteome</keyword>
<name>H3NK83_9LACT</name>
<evidence type="ECO:0000313" key="2">
    <source>
        <dbReference type="Proteomes" id="UP000006190"/>
    </source>
</evidence>
<sequence>MQYRDLTLLEGGSGQVWLVACDSVASIGEKVHDHLAVPVEMTAQSMVRVALMEVLSLRAQPQVLVYLSNNEWEPTTRQALAAMRKELAKAGYQDLAINGSCEDNMVTTMTAMGVTLLARGHQETLLKNQVKPGDGAFLVGQPLLGQEVADGWETLPSYQDLALILSLSVHEVVPIGSKGAYQEALQVGQANGLDFRLTSRSKVIDQSAGPATAFLVVGPACLQAALNQHFDDIWKVGDYLS</sequence>
<dbReference type="Proteomes" id="UP000006190">
    <property type="component" value="Unassembled WGS sequence"/>
</dbReference>
<gene>
    <name evidence="1" type="ORF">HMPREF9708_01272</name>
</gene>
<dbReference type="EMBL" id="AGEG01000014">
    <property type="protein sequence ID" value="EHR36600.1"/>
    <property type="molecule type" value="Genomic_DNA"/>
</dbReference>
<dbReference type="PATRIC" id="fig|883113.3.peg.1269"/>
<dbReference type="RefSeq" id="WP_006309475.1">
    <property type="nucleotide sequence ID" value="NZ_JH601133.1"/>
</dbReference>
<organism evidence="1 2">
    <name type="scientific">Facklamia languida CCUG 37842</name>
    <dbReference type="NCBI Taxonomy" id="883113"/>
    <lineage>
        <taxon>Bacteria</taxon>
        <taxon>Bacillati</taxon>
        <taxon>Bacillota</taxon>
        <taxon>Bacilli</taxon>
        <taxon>Lactobacillales</taxon>
        <taxon>Aerococcaceae</taxon>
        <taxon>Facklamia</taxon>
    </lineage>
</organism>
<dbReference type="eggNOG" id="COG2144">
    <property type="taxonomic scope" value="Bacteria"/>
</dbReference>
<dbReference type="HOGENOM" id="CLU_076350_0_0_9"/>
<protein>
    <recommendedName>
        <fullName evidence="3">Alpha-ribazole kinase</fullName>
    </recommendedName>
</protein>
<dbReference type="STRING" id="883113.HMPREF9708_01272"/>
<accession>H3NK83</accession>
<reference evidence="1 2" key="1">
    <citation type="submission" date="2012-01" db="EMBL/GenBank/DDBJ databases">
        <title>The Genome Sequence of Facklamia languida CCUG 37842.</title>
        <authorList>
            <consortium name="The Broad Institute Genome Sequencing Platform"/>
            <person name="Earl A."/>
            <person name="Ward D."/>
            <person name="Feldgarden M."/>
            <person name="Gevers D."/>
            <person name="Huys G."/>
            <person name="Young S.K."/>
            <person name="Zeng Q."/>
            <person name="Gargeya S."/>
            <person name="Fitzgerald M."/>
            <person name="Haas B."/>
            <person name="Abouelleil A."/>
            <person name="Alvarado L."/>
            <person name="Arachchi H.M."/>
            <person name="Berlin A."/>
            <person name="Chapman S.B."/>
            <person name="Gearin G."/>
            <person name="Goldberg J."/>
            <person name="Griggs A."/>
            <person name="Gujja S."/>
            <person name="Hansen M."/>
            <person name="Heiman D."/>
            <person name="Howarth C."/>
            <person name="Larimer J."/>
            <person name="Lui A."/>
            <person name="MacDonald P.J.P."/>
            <person name="McCowen C."/>
            <person name="Montmayeur A."/>
            <person name="Murphy C."/>
            <person name="Neiman D."/>
            <person name="Pearson M."/>
            <person name="Priest M."/>
            <person name="Roberts A."/>
            <person name="Saif S."/>
            <person name="Shea T."/>
            <person name="Sisk P."/>
            <person name="Stolte C."/>
            <person name="Sykes S."/>
            <person name="Wortman J."/>
            <person name="Nusbaum C."/>
            <person name="Birren B."/>
        </authorList>
    </citation>
    <scope>NUCLEOTIDE SEQUENCE [LARGE SCALE GENOMIC DNA]</scope>
    <source>
        <strain evidence="1 2">CCUG 37842</strain>
    </source>
</reference>
<proteinExistence type="predicted"/>
<comment type="caution">
    <text evidence="1">The sequence shown here is derived from an EMBL/GenBank/DDBJ whole genome shotgun (WGS) entry which is preliminary data.</text>
</comment>
<evidence type="ECO:0000313" key="1">
    <source>
        <dbReference type="EMBL" id="EHR36600.1"/>
    </source>
</evidence>
<dbReference type="OrthoDB" id="9805740at2"/>
<evidence type="ECO:0008006" key="3">
    <source>
        <dbReference type="Google" id="ProtNLM"/>
    </source>
</evidence>